<dbReference type="PROSITE" id="PS51257">
    <property type="entry name" value="PROKAR_LIPOPROTEIN"/>
    <property type="match status" value="1"/>
</dbReference>
<dbReference type="Pfam" id="PF01547">
    <property type="entry name" value="SBP_bac_1"/>
    <property type="match status" value="1"/>
</dbReference>
<keyword evidence="6" id="KW-1185">Reference proteome</keyword>
<evidence type="ECO:0000313" key="6">
    <source>
        <dbReference type="Proteomes" id="UP001235712"/>
    </source>
</evidence>
<dbReference type="InterPro" id="IPR006059">
    <property type="entry name" value="SBP"/>
</dbReference>
<organism evidence="5 6">
    <name type="scientific">Kineosporia succinea</name>
    <dbReference type="NCBI Taxonomy" id="84632"/>
    <lineage>
        <taxon>Bacteria</taxon>
        <taxon>Bacillati</taxon>
        <taxon>Actinomycetota</taxon>
        <taxon>Actinomycetes</taxon>
        <taxon>Kineosporiales</taxon>
        <taxon>Kineosporiaceae</taxon>
        <taxon>Kineosporia</taxon>
    </lineage>
</organism>
<evidence type="ECO:0000256" key="3">
    <source>
        <dbReference type="ARBA" id="ARBA00022729"/>
    </source>
</evidence>
<dbReference type="PANTHER" id="PTHR30061:SF50">
    <property type="entry name" value="MALTOSE_MALTODEXTRIN-BINDING PERIPLASMIC PROTEIN"/>
    <property type="match status" value="1"/>
</dbReference>
<evidence type="ECO:0000256" key="4">
    <source>
        <dbReference type="SAM" id="SignalP"/>
    </source>
</evidence>
<comment type="caution">
    <text evidence="5">The sequence shown here is derived from an EMBL/GenBank/DDBJ whole genome shotgun (WGS) entry which is preliminary data.</text>
</comment>
<dbReference type="Proteomes" id="UP001235712">
    <property type="component" value="Unassembled WGS sequence"/>
</dbReference>
<comment type="similarity">
    <text evidence="1">Belongs to the bacterial solute-binding protein 1 family.</text>
</comment>
<feature type="signal peptide" evidence="4">
    <location>
        <begin position="1"/>
        <end position="25"/>
    </location>
</feature>
<evidence type="ECO:0000256" key="1">
    <source>
        <dbReference type="ARBA" id="ARBA00008520"/>
    </source>
</evidence>
<proteinExistence type="inferred from homology"/>
<feature type="chain" id="PRO_5046077635" evidence="4">
    <location>
        <begin position="26"/>
        <end position="429"/>
    </location>
</feature>
<evidence type="ECO:0000313" key="5">
    <source>
        <dbReference type="EMBL" id="MDP9828759.1"/>
    </source>
</evidence>
<gene>
    <name evidence="5" type="ORF">J2S57_004508</name>
</gene>
<dbReference type="EMBL" id="JAUSQZ010000001">
    <property type="protein sequence ID" value="MDP9828759.1"/>
    <property type="molecule type" value="Genomic_DNA"/>
</dbReference>
<protein>
    <submittedName>
        <fullName evidence="5">Multiple sugar transport system substrate-binding protein</fullName>
    </submittedName>
</protein>
<sequence length="429" mass="45476">MPSRKRTTLALPAVLALSISACGVAGGSSDDTDARSTVSGEVTGEISFQTWNLKGGYEEYFTGLVDAFEAAHPGTTVKWIDQPAEGYQDKLSADAAAGSLPDVVDVGPEAAFTLAGAGMLLDLSKTDAAAQSDYLPKAWDANHFPSLGGTYAYPWYLNTGPSFFNTAVLEKCGVTGDLPTTYDALFTAGLRMATECKADASMVGRLPAIENFGSYGVPLMDSGGTTFTFNDAKGVELVNHYKELFTAGGLTEATLNELQTGEVDAFKAGQVGWLPGSSYTLKDLKETAPKVAKTVEISPQITNDKPNMYIESLAVNAKSENTATAVAFAKFATDKENQLAFSQKAAIFPSATGALDDEYFTQDDGTDETALRLESAKAVSEAIVYWPAAFSSKSVDHLREQIALAVLGKKDVQEALDEAVEYANGNLNQ</sequence>
<dbReference type="PANTHER" id="PTHR30061">
    <property type="entry name" value="MALTOSE-BINDING PERIPLASMIC PROTEIN"/>
    <property type="match status" value="1"/>
</dbReference>
<evidence type="ECO:0000256" key="2">
    <source>
        <dbReference type="ARBA" id="ARBA00022448"/>
    </source>
</evidence>
<accession>A0ABT9P7T1</accession>
<reference evidence="5 6" key="1">
    <citation type="submission" date="2023-07" db="EMBL/GenBank/DDBJ databases">
        <title>Sequencing the genomes of 1000 actinobacteria strains.</title>
        <authorList>
            <person name="Klenk H.-P."/>
        </authorList>
    </citation>
    <scope>NUCLEOTIDE SEQUENCE [LARGE SCALE GENOMIC DNA]</scope>
    <source>
        <strain evidence="5 6">DSM 44388</strain>
    </source>
</reference>
<name>A0ABT9P7T1_9ACTN</name>
<dbReference type="RefSeq" id="WP_307246268.1">
    <property type="nucleotide sequence ID" value="NZ_JAUSQZ010000001.1"/>
</dbReference>
<keyword evidence="2" id="KW-0813">Transport</keyword>
<keyword evidence="5" id="KW-0762">Sugar transport</keyword>
<keyword evidence="3 4" id="KW-0732">Signal</keyword>
<dbReference type="Gene3D" id="3.40.190.10">
    <property type="entry name" value="Periplasmic binding protein-like II"/>
    <property type="match status" value="1"/>
</dbReference>
<dbReference type="SUPFAM" id="SSF53850">
    <property type="entry name" value="Periplasmic binding protein-like II"/>
    <property type="match status" value="1"/>
</dbReference>